<evidence type="ECO:0000313" key="1">
    <source>
        <dbReference type="EMBL" id="GAI72527.1"/>
    </source>
</evidence>
<reference evidence="1" key="1">
    <citation type="journal article" date="2014" name="Front. Microbiol.">
        <title>High frequency of phylogenetically diverse reductive dehalogenase-homologous genes in deep subseafloor sedimentary metagenomes.</title>
        <authorList>
            <person name="Kawai M."/>
            <person name="Futagami T."/>
            <person name="Toyoda A."/>
            <person name="Takaki Y."/>
            <person name="Nishi S."/>
            <person name="Hori S."/>
            <person name="Arai W."/>
            <person name="Tsubouchi T."/>
            <person name="Morono Y."/>
            <person name="Uchiyama I."/>
            <person name="Ito T."/>
            <person name="Fujiyama A."/>
            <person name="Inagaki F."/>
            <person name="Takami H."/>
        </authorList>
    </citation>
    <scope>NUCLEOTIDE SEQUENCE</scope>
    <source>
        <strain evidence="1">Expedition CK06-06</strain>
    </source>
</reference>
<dbReference type="EMBL" id="BARW01001226">
    <property type="protein sequence ID" value="GAI72527.1"/>
    <property type="molecule type" value="Genomic_DNA"/>
</dbReference>
<dbReference type="AlphaFoldDB" id="X1QVF2"/>
<organism evidence="1">
    <name type="scientific">marine sediment metagenome</name>
    <dbReference type="NCBI Taxonomy" id="412755"/>
    <lineage>
        <taxon>unclassified sequences</taxon>
        <taxon>metagenomes</taxon>
        <taxon>ecological metagenomes</taxon>
    </lineage>
</organism>
<protein>
    <submittedName>
        <fullName evidence="1">Uncharacterized protein</fullName>
    </submittedName>
</protein>
<feature type="non-terminal residue" evidence="1">
    <location>
        <position position="1"/>
    </location>
</feature>
<name>X1QVF2_9ZZZZ</name>
<accession>X1QVF2</accession>
<proteinExistence type="predicted"/>
<gene>
    <name evidence="1" type="ORF">S12H4_04111</name>
</gene>
<comment type="caution">
    <text evidence="1">The sequence shown here is derived from an EMBL/GenBank/DDBJ whole genome shotgun (WGS) entry which is preliminary data.</text>
</comment>
<sequence length="37" mass="4103">GYTDETWVAFDENCLGQSIMENLVHNAWFPGTDTAVA</sequence>